<dbReference type="InterPro" id="IPR003656">
    <property type="entry name" value="Znf_BED"/>
</dbReference>
<reference evidence="5" key="1">
    <citation type="submission" date="2015-12" db="EMBL/GenBank/DDBJ databases">
        <title>Update maize B73 reference genome by single molecule sequencing technologies.</title>
        <authorList>
            <consortium name="Maize Genome Sequencing Project"/>
            <person name="Ware D."/>
        </authorList>
    </citation>
    <scope>NUCLEOTIDE SEQUENCE</scope>
    <source>
        <tissue evidence="5">Seedling</tissue>
    </source>
</reference>
<sequence>MIDDEESQGIKKVHFRDSFSQHPIVTYKRRRQQKPQTQQQLRQPPPSLQQHPEPQLQVKLEPKTEDVPEQQFPILRARDIGWEHAVDLDGNKRRWQCKFCSLCRSGGVTTLKAHLIDDSCPNVPKEISKKVSNFIEEKRATRLLLNNYVFNVDEDFNTILQEGTVEYVNEQQPSRKATYVQTLSKCAINEIAAGSKQCGAECSGQPVEHCDQPEEQCTMDYGRMDRLTSNKNQILDKNTENSKNTKMLKPCRKSEFNTRKHIIIVDKIGRHWKCRYCGMDVYGKKFQLHYHLAGAFRQAKCPNVPREVFAKARQHVLTKKMLKKSKAEQQIPSSPHILAQSGEERQNNDPFCGNQSQLSINNEPREVHNYPAVLRDSAWEHSLIYEKENGHWKCKWCSIEGDHGLTRLMWHLVGWQNRPQCPNIPKDVAEKMKDQMMSKKEQKARSGLFDGNGCCEVLCSSNSSQLDQNHLTARIHDRCSSQAFDHANSELKGCNMLSNTILSQQSSNPQVHHEDPQVCHEQERKEVATSSEPGCEQGQRMQWQSQNKPMMEGPHDNGLCGDTNQLEEQKSGFGISDCWRYLTKWKWIVIKQWMRTLLSARIFLRMF</sequence>
<dbReference type="EMBL" id="CM000784">
    <property type="protein sequence ID" value="AQK96041.1"/>
    <property type="molecule type" value="Genomic_DNA"/>
</dbReference>
<evidence type="ECO:0000256" key="4">
    <source>
        <dbReference type="SAM" id="MobiDB-lite"/>
    </source>
</evidence>
<name>A0A1D6FXG2_MAIZE</name>
<dbReference type="ExpressionAtlas" id="A0A1D6FXG2">
    <property type="expression patterns" value="baseline and differential"/>
</dbReference>
<keyword evidence="1" id="KW-0479">Metal-binding</keyword>
<keyword evidence="3" id="KW-0862">Zinc</keyword>
<dbReference type="GO" id="GO:0003677">
    <property type="term" value="F:DNA binding"/>
    <property type="evidence" value="ECO:0007669"/>
    <property type="project" value="InterPro"/>
</dbReference>
<evidence type="ECO:0000256" key="3">
    <source>
        <dbReference type="ARBA" id="ARBA00022833"/>
    </source>
</evidence>
<dbReference type="GO" id="GO:0008270">
    <property type="term" value="F:zinc ion binding"/>
    <property type="evidence" value="ECO:0007669"/>
    <property type="project" value="UniProtKB-KW"/>
</dbReference>
<dbReference type="AlphaFoldDB" id="A0A1D6FXG2"/>
<protein>
    <submittedName>
        <fullName evidence="5">RING/FYVE/PHD-type zinc finger family protein</fullName>
    </submittedName>
</protein>
<feature type="region of interest" description="Disordered" evidence="4">
    <location>
        <begin position="1"/>
        <end position="54"/>
    </location>
</feature>
<dbReference type="PANTHER" id="PTHR46951:SF3">
    <property type="entry name" value="OS01G0547200 PROTEIN"/>
    <property type="match status" value="1"/>
</dbReference>
<evidence type="ECO:0000256" key="2">
    <source>
        <dbReference type="ARBA" id="ARBA00022771"/>
    </source>
</evidence>
<keyword evidence="2" id="KW-0863">Zinc-finger</keyword>
<organism evidence="5">
    <name type="scientific">Zea mays</name>
    <name type="common">Maize</name>
    <dbReference type="NCBI Taxonomy" id="4577"/>
    <lineage>
        <taxon>Eukaryota</taxon>
        <taxon>Viridiplantae</taxon>
        <taxon>Streptophyta</taxon>
        <taxon>Embryophyta</taxon>
        <taxon>Tracheophyta</taxon>
        <taxon>Spermatophyta</taxon>
        <taxon>Magnoliopsida</taxon>
        <taxon>Liliopsida</taxon>
        <taxon>Poales</taxon>
        <taxon>Poaceae</taxon>
        <taxon>PACMAD clade</taxon>
        <taxon>Panicoideae</taxon>
        <taxon>Andropogonodae</taxon>
        <taxon>Andropogoneae</taxon>
        <taxon>Tripsacinae</taxon>
        <taxon>Zea</taxon>
    </lineage>
</organism>
<evidence type="ECO:0000313" key="5">
    <source>
        <dbReference type="EMBL" id="AQK96041.1"/>
    </source>
</evidence>
<proteinExistence type="predicted"/>
<evidence type="ECO:0000256" key="1">
    <source>
        <dbReference type="ARBA" id="ARBA00022723"/>
    </source>
</evidence>
<gene>
    <name evidence="5" type="ORF">ZEAMMB73_Zm00001d011158</name>
</gene>
<accession>A0A1D6FXG2</accession>
<dbReference type="PANTHER" id="PTHR46951">
    <property type="entry name" value="BED-TYPE DOMAIN-CONTAINING PROTEIN"/>
    <property type="match status" value="1"/>
</dbReference>
<dbReference type="PROSITE" id="PS50808">
    <property type="entry name" value="ZF_BED"/>
    <property type="match status" value="1"/>
</dbReference>